<dbReference type="InterPro" id="IPR018723">
    <property type="entry name" value="DUF2254_membrane"/>
</dbReference>
<feature type="transmembrane region" description="Helical" evidence="1">
    <location>
        <begin position="104"/>
        <end position="127"/>
    </location>
</feature>
<gene>
    <name evidence="2" type="ORF">FHD67_04885</name>
</gene>
<name>A0A5C4RA59_9RHOB</name>
<proteinExistence type="predicted"/>
<dbReference type="Proteomes" id="UP000304880">
    <property type="component" value="Unassembled WGS sequence"/>
</dbReference>
<dbReference type="AlphaFoldDB" id="A0A5C4RA59"/>
<keyword evidence="3" id="KW-1185">Reference proteome</keyword>
<organism evidence="2 3">
    <name type="scientific">Paracoccus haeundaensis</name>
    <dbReference type="NCBI Taxonomy" id="225362"/>
    <lineage>
        <taxon>Bacteria</taxon>
        <taxon>Pseudomonadati</taxon>
        <taxon>Pseudomonadota</taxon>
        <taxon>Alphaproteobacteria</taxon>
        <taxon>Rhodobacterales</taxon>
        <taxon>Paracoccaceae</taxon>
        <taxon>Paracoccus</taxon>
    </lineage>
</organism>
<evidence type="ECO:0000313" key="3">
    <source>
        <dbReference type="Proteomes" id="UP000304880"/>
    </source>
</evidence>
<accession>A0A5C4RA59</accession>
<keyword evidence="1" id="KW-1133">Transmembrane helix</keyword>
<dbReference type="Pfam" id="PF10011">
    <property type="entry name" value="DUF2254"/>
    <property type="match status" value="1"/>
</dbReference>
<sequence>MSSRLRWFIVRISQKIWVVAALYTVMGIGTAFVAPLIGPMLPDGLGDKLGSGAVEAVLSVLASSMLSVVTFSLGIMVSAFTAASGSVTPRATQLLKSDRTTQRVLSTFLGSFLFSLIGIIALNAGFYSDNDRLVLFVATILVVVIIVIAILRWIAHLTVFGLMDDSIRKVEEAARSALDHRLDTPFLGGHEGSGPPPGARAVHHDQIGYLVHVDMPALQAMADDAGVDIHLAALPGRFLHPGLPALWIARQTASDQEPDDEALCKALTVAESRTYDQDPRFGLTVLTEIAERALSPAVNDPGTAIDILGRSVRLLSACAAAREVALDFPRVWVPALAVEDLLDDVFPPIARDGSAIFAVQMRLQKSLLALAQIAPDRFAASARRHSAEAMARCRDQMLPSERERLNAVVEAIQTVG</sequence>
<keyword evidence="1" id="KW-0472">Membrane</keyword>
<keyword evidence="1" id="KW-0812">Transmembrane</keyword>
<evidence type="ECO:0000256" key="1">
    <source>
        <dbReference type="SAM" id="Phobius"/>
    </source>
</evidence>
<dbReference type="RefSeq" id="WP_139598013.1">
    <property type="nucleotide sequence ID" value="NZ_VDDC01000008.1"/>
</dbReference>
<reference evidence="2 3" key="1">
    <citation type="submission" date="2019-06" db="EMBL/GenBank/DDBJ databases">
        <authorList>
            <person name="Li J."/>
        </authorList>
    </citation>
    <scope>NUCLEOTIDE SEQUENCE [LARGE SCALE GENOMIC DNA]</scope>
    <source>
        <strain evidence="2 3">CGMCC 1.8012</strain>
    </source>
</reference>
<protein>
    <submittedName>
        <fullName evidence="2">DUF2254 domain-containing protein</fullName>
    </submittedName>
</protein>
<dbReference type="EMBL" id="VDDC01000008">
    <property type="protein sequence ID" value="TNH40541.1"/>
    <property type="molecule type" value="Genomic_DNA"/>
</dbReference>
<feature type="transmembrane region" description="Helical" evidence="1">
    <location>
        <begin position="133"/>
        <end position="154"/>
    </location>
</feature>
<evidence type="ECO:0000313" key="2">
    <source>
        <dbReference type="EMBL" id="TNH40541.1"/>
    </source>
</evidence>
<comment type="caution">
    <text evidence="2">The sequence shown here is derived from an EMBL/GenBank/DDBJ whole genome shotgun (WGS) entry which is preliminary data.</text>
</comment>
<feature type="transmembrane region" description="Helical" evidence="1">
    <location>
        <begin position="16"/>
        <end position="37"/>
    </location>
</feature>